<protein>
    <recommendedName>
        <fullName evidence="1">Topoisomerase 6 subunit A/Spo11 TOPRIM domain-containing protein</fullName>
    </recommendedName>
</protein>
<dbReference type="GO" id="GO:0042138">
    <property type="term" value="P:meiotic DNA double-strand break formation"/>
    <property type="evidence" value="ECO:0007669"/>
    <property type="project" value="TreeGrafter"/>
</dbReference>
<dbReference type="PANTHER" id="PTHR10848">
    <property type="entry name" value="MEIOTIC RECOMBINATION PROTEIN SPO11"/>
    <property type="match status" value="1"/>
</dbReference>
<proteinExistence type="predicted"/>
<dbReference type="GO" id="GO:0000706">
    <property type="term" value="P:meiotic DNA double-strand break processing"/>
    <property type="evidence" value="ECO:0007669"/>
    <property type="project" value="TreeGrafter"/>
</dbReference>
<evidence type="ECO:0000313" key="3">
    <source>
        <dbReference type="Proteomes" id="UP000639772"/>
    </source>
</evidence>
<dbReference type="PRINTS" id="PR01550">
    <property type="entry name" value="TOP6AFAMILY"/>
</dbReference>
<gene>
    <name evidence="2" type="ORF">HPP92_025162</name>
</gene>
<reference evidence="2 3" key="1">
    <citation type="journal article" date="2020" name="Nat. Food">
        <title>A phased Vanilla planifolia genome enables genetic improvement of flavour and production.</title>
        <authorList>
            <person name="Hasing T."/>
            <person name="Tang H."/>
            <person name="Brym M."/>
            <person name="Khazi F."/>
            <person name="Huang T."/>
            <person name="Chambers A.H."/>
        </authorList>
    </citation>
    <scope>NUCLEOTIDE SEQUENCE [LARGE SCALE GENOMIC DNA]</scope>
    <source>
        <tissue evidence="2">Leaf</tissue>
    </source>
</reference>
<dbReference type="AlphaFoldDB" id="A0A835PM56"/>
<dbReference type="Pfam" id="PF21180">
    <property type="entry name" value="TOP6A-Spo11_Toprim"/>
    <property type="match status" value="1"/>
</dbReference>
<feature type="domain" description="Topoisomerase 6 subunit A/Spo11 TOPRIM" evidence="1">
    <location>
        <begin position="52"/>
        <end position="217"/>
    </location>
</feature>
<accession>A0A835PM56</accession>
<comment type="caution">
    <text evidence="2">The sequence shown here is derived from an EMBL/GenBank/DDBJ whole genome shotgun (WGS) entry which is preliminary data.</text>
</comment>
<dbReference type="OrthoDB" id="5377392at2759"/>
<dbReference type="Proteomes" id="UP000639772">
    <property type="component" value="Unassembled WGS sequence"/>
</dbReference>
<evidence type="ECO:0000259" key="1">
    <source>
        <dbReference type="Pfam" id="PF21180"/>
    </source>
</evidence>
<dbReference type="InterPro" id="IPR036078">
    <property type="entry name" value="Spo11/TopoVI_A_sf"/>
</dbReference>
<dbReference type="GO" id="GO:0007131">
    <property type="term" value="P:reciprocal meiotic recombination"/>
    <property type="evidence" value="ECO:0007669"/>
    <property type="project" value="TreeGrafter"/>
</dbReference>
<dbReference type="Gene3D" id="3.40.1360.10">
    <property type="match status" value="1"/>
</dbReference>
<dbReference type="InterPro" id="IPR002815">
    <property type="entry name" value="Spo11/TopoVI_A"/>
</dbReference>
<dbReference type="GO" id="GO:0003918">
    <property type="term" value="F:DNA topoisomerase type II (double strand cut, ATP-hydrolyzing) activity"/>
    <property type="evidence" value="ECO:0007669"/>
    <property type="project" value="InterPro"/>
</dbReference>
<dbReference type="SUPFAM" id="SSF56726">
    <property type="entry name" value="DNA topoisomerase IV, alpha subunit"/>
    <property type="match status" value="1"/>
</dbReference>
<dbReference type="EMBL" id="JADCNM010000014">
    <property type="protein sequence ID" value="KAG0453858.1"/>
    <property type="molecule type" value="Genomic_DNA"/>
</dbReference>
<name>A0A835PM56_VANPL</name>
<sequence length="223" mass="25141">MASSKGSIIGRLSIKEPDGDIVDCSVLGPAGYAITGDLCVLNKLEFYSDARYIIVVEKDAIFQRLAEDRLFNQIPCILTTAKGYPDIATRFLLHRLNQAFVELPIYALVDWNPAGLSIVCTYKYGSITMGLEAYRYACNVKWLGLHKDDLQMIPQQSFMPLKPRDLQIAKSLMSSVTLQDSYRGQLNSMVEMGNRIEIEALYCHGFDFLGKYIARKIVMCDFL</sequence>
<dbReference type="InterPro" id="IPR034136">
    <property type="entry name" value="TOPRIM_Topo6A/Spo11"/>
</dbReference>
<dbReference type="PANTHER" id="PTHR10848:SF0">
    <property type="entry name" value="MEIOTIC RECOMBINATION PROTEIN SPO11"/>
    <property type="match status" value="1"/>
</dbReference>
<dbReference type="CDD" id="cd00223">
    <property type="entry name" value="TOPRIM_TopoIIB_SPO"/>
    <property type="match status" value="1"/>
</dbReference>
<dbReference type="GO" id="GO:0000228">
    <property type="term" value="C:nuclear chromosome"/>
    <property type="evidence" value="ECO:0007669"/>
    <property type="project" value="TreeGrafter"/>
</dbReference>
<organism evidence="2 3">
    <name type="scientific">Vanilla planifolia</name>
    <name type="common">Vanilla</name>
    <dbReference type="NCBI Taxonomy" id="51239"/>
    <lineage>
        <taxon>Eukaryota</taxon>
        <taxon>Viridiplantae</taxon>
        <taxon>Streptophyta</taxon>
        <taxon>Embryophyta</taxon>
        <taxon>Tracheophyta</taxon>
        <taxon>Spermatophyta</taxon>
        <taxon>Magnoliopsida</taxon>
        <taxon>Liliopsida</taxon>
        <taxon>Asparagales</taxon>
        <taxon>Orchidaceae</taxon>
        <taxon>Vanilloideae</taxon>
        <taxon>Vanilleae</taxon>
        <taxon>Vanilla</taxon>
    </lineage>
</organism>
<dbReference type="GO" id="GO:0003677">
    <property type="term" value="F:DNA binding"/>
    <property type="evidence" value="ECO:0007669"/>
    <property type="project" value="InterPro"/>
</dbReference>
<evidence type="ECO:0000313" key="2">
    <source>
        <dbReference type="EMBL" id="KAG0453858.1"/>
    </source>
</evidence>